<feature type="region of interest" description="Disordered" evidence="1">
    <location>
        <begin position="47"/>
        <end position="69"/>
    </location>
</feature>
<dbReference type="EMBL" id="SRLO01000619">
    <property type="protein sequence ID" value="TNN50381.1"/>
    <property type="molecule type" value="Genomic_DNA"/>
</dbReference>
<reference evidence="2 3" key="1">
    <citation type="submission" date="2019-03" db="EMBL/GenBank/DDBJ databases">
        <title>First draft genome of Liparis tanakae, snailfish: a comprehensive survey of snailfish specific genes.</title>
        <authorList>
            <person name="Kim W."/>
            <person name="Song I."/>
            <person name="Jeong J.-H."/>
            <person name="Kim D."/>
            <person name="Kim S."/>
            <person name="Ryu S."/>
            <person name="Song J.Y."/>
            <person name="Lee S.K."/>
        </authorList>
    </citation>
    <scope>NUCLEOTIDE SEQUENCE [LARGE SCALE GENOMIC DNA]</scope>
    <source>
        <tissue evidence="2">Muscle</tissue>
    </source>
</reference>
<organism evidence="2 3">
    <name type="scientific">Liparis tanakae</name>
    <name type="common">Tanaka's snailfish</name>
    <dbReference type="NCBI Taxonomy" id="230148"/>
    <lineage>
        <taxon>Eukaryota</taxon>
        <taxon>Metazoa</taxon>
        <taxon>Chordata</taxon>
        <taxon>Craniata</taxon>
        <taxon>Vertebrata</taxon>
        <taxon>Euteleostomi</taxon>
        <taxon>Actinopterygii</taxon>
        <taxon>Neopterygii</taxon>
        <taxon>Teleostei</taxon>
        <taxon>Neoteleostei</taxon>
        <taxon>Acanthomorphata</taxon>
        <taxon>Eupercaria</taxon>
        <taxon>Perciformes</taxon>
        <taxon>Cottioidei</taxon>
        <taxon>Cottales</taxon>
        <taxon>Liparidae</taxon>
        <taxon>Liparis</taxon>
    </lineage>
</organism>
<proteinExistence type="predicted"/>
<dbReference type="Proteomes" id="UP000314294">
    <property type="component" value="Unassembled WGS sequence"/>
</dbReference>
<evidence type="ECO:0000313" key="2">
    <source>
        <dbReference type="EMBL" id="TNN50381.1"/>
    </source>
</evidence>
<comment type="caution">
    <text evidence="2">The sequence shown here is derived from an EMBL/GenBank/DDBJ whole genome shotgun (WGS) entry which is preliminary data.</text>
</comment>
<protein>
    <submittedName>
        <fullName evidence="2">Uncharacterized protein</fullName>
    </submittedName>
</protein>
<keyword evidence="3" id="KW-1185">Reference proteome</keyword>
<sequence length="140" mass="14679">MSKSGLPLGWASGPPSVKFWSRFSCSQLRLVSSSSSAPPARSTLVASGLDAHSASGSVPTSQTPRSPVRSSCIPGISVFLSGDIPMIGPIKPKRSGERGEKRVIALDKHPRTLEEVLRSEPPGVGAPLLDAHLVSDAHYV</sequence>
<evidence type="ECO:0000313" key="3">
    <source>
        <dbReference type="Proteomes" id="UP000314294"/>
    </source>
</evidence>
<dbReference type="AlphaFoldDB" id="A0A4Z2GAY4"/>
<accession>A0A4Z2GAY4</accession>
<feature type="compositionally biased region" description="Polar residues" evidence="1">
    <location>
        <begin position="54"/>
        <end position="69"/>
    </location>
</feature>
<name>A0A4Z2GAY4_9TELE</name>
<evidence type="ECO:0000256" key="1">
    <source>
        <dbReference type="SAM" id="MobiDB-lite"/>
    </source>
</evidence>
<gene>
    <name evidence="2" type="ORF">EYF80_039416</name>
</gene>